<dbReference type="RefSeq" id="WP_003773238.1">
    <property type="nucleotide sequence ID" value="NZ_OW659477.1"/>
</dbReference>
<organism evidence="3 5">
    <name type="scientific">Erysipelothrix amsterdamensis</name>
    <dbReference type="NCBI Taxonomy" id="2929157"/>
    <lineage>
        <taxon>Bacteria</taxon>
        <taxon>Bacillati</taxon>
        <taxon>Bacillota</taxon>
        <taxon>Erysipelotrichia</taxon>
        <taxon>Erysipelotrichales</taxon>
        <taxon>Erysipelotrichaceae</taxon>
        <taxon>Erysipelothrix</taxon>
    </lineage>
</organism>
<reference evidence="3" key="1">
    <citation type="submission" date="2022-04" db="EMBL/GenBank/DDBJ databases">
        <authorList>
            <person name="Forde T."/>
        </authorList>
    </citation>
    <scope>NUCLEOTIDE SEQUENCE</scope>
    <source>
        <strain evidence="3">A18Y016a</strain>
        <strain evidence="2">A18Y020d</strain>
    </source>
</reference>
<dbReference type="Proteomes" id="UP001154111">
    <property type="component" value="Chromosome"/>
</dbReference>
<keyword evidence="1" id="KW-0812">Transmembrane</keyword>
<proteinExistence type="predicted"/>
<name>A0AAU9VIH1_9FIRM</name>
<evidence type="ECO:0000313" key="2">
    <source>
        <dbReference type="EMBL" id="CAH2761842.1"/>
    </source>
</evidence>
<feature type="transmembrane region" description="Helical" evidence="1">
    <location>
        <begin position="35"/>
        <end position="51"/>
    </location>
</feature>
<evidence type="ECO:0000256" key="1">
    <source>
        <dbReference type="SAM" id="Phobius"/>
    </source>
</evidence>
<dbReference type="AlphaFoldDB" id="A0AAU9VIH1"/>
<keyword evidence="4" id="KW-1185">Reference proteome</keyword>
<dbReference type="Proteomes" id="UP001154095">
    <property type="component" value="Chromosome"/>
</dbReference>
<protein>
    <submittedName>
        <fullName evidence="3">Uncharacterized protein</fullName>
    </submittedName>
</protein>
<keyword evidence="1" id="KW-0472">Membrane</keyword>
<keyword evidence="1" id="KW-1133">Transmembrane helix</keyword>
<dbReference type="EMBL" id="OW659496">
    <property type="protein sequence ID" value="CAH2761842.1"/>
    <property type="molecule type" value="Genomic_DNA"/>
</dbReference>
<evidence type="ECO:0000313" key="3">
    <source>
        <dbReference type="EMBL" id="CAH2761851.1"/>
    </source>
</evidence>
<evidence type="ECO:0000313" key="5">
    <source>
        <dbReference type="Proteomes" id="UP001154111"/>
    </source>
</evidence>
<dbReference type="EMBL" id="OW659477">
    <property type="protein sequence ID" value="CAH2761851.1"/>
    <property type="molecule type" value="Genomic_DNA"/>
</dbReference>
<gene>
    <name evidence="3" type="ORF">ERYAMS2_00913</name>
    <name evidence="2" type="ORF">ERYAMS_00619</name>
</gene>
<sequence>MKQSIIKHQKMLLSFIAFILGLSLSKLPPIISTGVFWFMIAYGVYVIYDAIQIQKSIKNKSNKKA</sequence>
<dbReference type="GeneID" id="41396136"/>
<evidence type="ECO:0000313" key="4">
    <source>
        <dbReference type="Proteomes" id="UP001154095"/>
    </source>
</evidence>
<accession>A0AAU9VIH1</accession>